<dbReference type="AlphaFoldDB" id="A0A9P4LD14"/>
<keyword evidence="1" id="KW-1133">Transmembrane helix</keyword>
<organism evidence="2 3">
    <name type="scientific">Cucurbitaria berberidis CBS 394.84</name>
    <dbReference type="NCBI Taxonomy" id="1168544"/>
    <lineage>
        <taxon>Eukaryota</taxon>
        <taxon>Fungi</taxon>
        <taxon>Dikarya</taxon>
        <taxon>Ascomycota</taxon>
        <taxon>Pezizomycotina</taxon>
        <taxon>Dothideomycetes</taxon>
        <taxon>Pleosporomycetidae</taxon>
        <taxon>Pleosporales</taxon>
        <taxon>Pleosporineae</taxon>
        <taxon>Cucurbitariaceae</taxon>
        <taxon>Cucurbitaria</taxon>
    </lineage>
</organism>
<keyword evidence="3" id="KW-1185">Reference proteome</keyword>
<keyword evidence="1" id="KW-0812">Transmembrane</keyword>
<dbReference type="GeneID" id="63845033"/>
<dbReference type="OrthoDB" id="3794851at2759"/>
<feature type="transmembrane region" description="Helical" evidence="1">
    <location>
        <begin position="25"/>
        <end position="50"/>
    </location>
</feature>
<evidence type="ECO:0000313" key="2">
    <source>
        <dbReference type="EMBL" id="KAF1850580.1"/>
    </source>
</evidence>
<reference evidence="2" key="1">
    <citation type="submission" date="2020-01" db="EMBL/GenBank/DDBJ databases">
        <authorList>
            <consortium name="DOE Joint Genome Institute"/>
            <person name="Haridas S."/>
            <person name="Albert R."/>
            <person name="Binder M."/>
            <person name="Bloem J."/>
            <person name="Labutti K."/>
            <person name="Salamov A."/>
            <person name="Andreopoulos B."/>
            <person name="Baker S.E."/>
            <person name="Barry K."/>
            <person name="Bills G."/>
            <person name="Bluhm B.H."/>
            <person name="Cannon C."/>
            <person name="Castanera R."/>
            <person name="Culley D.E."/>
            <person name="Daum C."/>
            <person name="Ezra D."/>
            <person name="Gonzalez J.B."/>
            <person name="Henrissat B."/>
            <person name="Kuo A."/>
            <person name="Liang C."/>
            <person name="Lipzen A."/>
            <person name="Lutzoni F."/>
            <person name="Magnuson J."/>
            <person name="Mondo S."/>
            <person name="Nolan M."/>
            <person name="Ohm R."/>
            <person name="Pangilinan J."/>
            <person name="Park H.-J."/>
            <person name="Ramirez L."/>
            <person name="Alfaro M."/>
            <person name="Sun H."/>
            <person name="Tritt A."/>
            <person name="Yoshinaga Y."/>
            <person name="Zwiers L.-H."/>
            <person name="Turgeon B.G."/>
            <person name="Goodwin S.B."/>
            <person name="Spatafora J.W."/>
            <person name="Crous P.W."/>
            <person name="Grigoriev I.V."/>
        </authorList>
    </citation>
    <scope>NUCLEOTIDE SEQUENCE</scope>
    <source>
        <strain evidence="2">CBS 394.84</strain>
    </source>
</reference>
<evidence type="ECO:0000256" key="1">
    <source>
        <dbReference type="SAM" id="Phobius"/>
    </source>
</evidence>
<dbReference type="EMBL" id="ML976614">
    <property type="protein sequence ID" value="KAF1850580.1"/>
    <property type="molecule type" value="Genomic_DNA"/>
</dbReference>
<dbReference type="Proteomes" id="UP000800039">
    <property type="component" value="Unassembled WGS sequence"/>
</dbReference>
<protein>
    <submittedName>
        <fullName evidence="2">Uncharacterized protein</fullName>
    </submittedName>
</protein>
<dbReference type="RefSeq" id="XP_040793143.1">
    <property type="nucleotide sequence ID" value="XM_040927780.1"/>
</dbReference>
<proteinExistence type="predicted"/>
<keyword evidence="1" id="KW-0472">Membrane</keyword>
<comment type="caution">
    <text evidence="2">The sequence shown here is derived from an EMBL/GenBank/DDBJ whole genome shotgun (WGS) entry which is preliminary data.</text>
</comment>
<name>A0A9P4LD14_9PLEO</name>
<gene>
    <name evidence="2" type="ORF">K460DRAFT_272221</name>
</gene>
<sequence>MFLSRVILISNPQNAEDVKIGPIPLPLFIVVCMFAPFVIAGIVFVVHRLWMKWSRNRKAAGEQDEV</sequence>
<accession>A0A9P4LD14</accession>
<evidence type="ECO:0000313" key="3">
    <source>
        <dbReference type="Proteomes" id="UP000800039"/>
    </source>
</evidence>